<dbReference type="Proteomes" id="UP000785679">
    <property type="component" value="Unassembled WGS sequence"/>
</dbReference>
<organism evidence="1 2">
    <name type="scientific">Halteria grandinella</name>
    <dbReference type="NCBI Taxonomy" id="5974"/>
    <lineage>
        <taxon>Eukaryota</taxon>
        <taxon>Sar</taxon>
        <taxon>Alveolata</taxon>
        <taxon>Ciliophora</taxon>
        <taxon>Intramacronucleata</taxon>
        <taxon>Spirotrichea</taxon>
        <taxon>Stichotrichia</taxon>
        <taxon>Sporadotrichida</taxon>
        <taxon>Halteriidae</taxon>
        <taxon>Halteria</taxon>
    </lineage>
</organism>
<dbReference type="AlphaFoldDB" id="A0A8J8NN99"/>
<reference evidence="1" key="1">
    <citation type="submission" date="2019-06" db="EMBL/GenBank/DDBJ databases">
        <authorList>
            <person name="Zheng W."/>
        </authorList>
    </citation>
    <scope>NUCLEOTIDE SEQUENCE</scope>
    <source>
        <strain evidence="1">QDHG01</strain>
    </source>
</reference>
<sequence length="73" mass="8395">MQIIVILNILYACSKRLYPFHQKSQLPTPCPRSISSLNEVRAKKGLPFACGSLELRVLLLRLSSHKRHPWLLN</sequence>
<evidence type="ECO:0000313" key="2">
    <source>
        <dbReference type="Proteomes" id="UP000785679"/>
    </source>
</evidence>
<comment type="caution">
    <text evidence="1">The sequence shown here is derived from an EMBL/GenBank/DDBJ whole genome shotgun (WGS) entry which is preliminary data.</text>
</comment>
<evidence type="ECO:0000313" key="1">
    <source>
        <dbReference type="EMBL" id="TNV78436.1"/>
    </source>
</evidence>
<keyword evidence="2" id="KW-1185">Reference proteome</keyword>
<dbReference type="EMBL" id="RRYP01010347">
    <property type="protein sequence ID" value="TNV78436.1"/>
    <property type="molecule type" value="Genomic_DNA"/>
</dbReference>
<accession>A0A8J8NN99</accession>
<proteinExistence type="predicted"/>
<protein>
    <submittedName>
        <fullName evidence="1">Uncharacterized protein</fullName>
    </submittedName>
</protein>
<gene>
    <name evidence="1" type="ORF">FGO68_gene5862</name>
</gene>
<name>A0A8J8NN99_HALGN</name>